<name>A0A2P2P295_RHIMU</name>
<dbReference type="AlphaFoldDB" id="A0A2P2P295"/>
<proteinExistence type="predicted"/>
<protein>
    <submittedName>
        <fullName evidence="1">Uncharacterized protein</fullName>
    </submittedName>
</protein>
<dbReference type="EMBL" id="GGEC01068380">
    <property type="protein sequence ID" value="MBX48864.1"/>
    <property type="molecule type" value="Transcribed_RNA"/>
</dbReference>
<evidence type="ECO:0000313" key="1">
    <source>
        <dbReference type="EMBL" id="MBX48864.1"/>
    </source>
</evidence>
<sequence>MFWFRGFLNCPTKSEKNNLLLFEVLVLEKGYVRVSNIRSAGMSGGLFLIR</sequence>
<organism evidence="1">
    <name type="scientific">Rhizophora mucronata</name>
    <name type="common">Asiatic mangrove</name>
    <dbReference type="NCBI Taxonomy" id="61149"/>
    <lineage>
        <taxon>Eukaryota</taxon>
        <taxon>Viridiplantae</taxon>
        <taxon>Streptophyta</taxon>
        <taxon>Embryophyta</taxon>
        <taxon>Tracheophyta</taxon>
        <taxon>Spermatophyta</taxon>
        <taxon>Magnoliopsida</taxon>
        <taxon>eudicotyledons</taxon>
        <taxon>Gunneridae</taxon>
        <taxon>Pentapetalae</taxon>
        <taxon>rosids</taxon>
        <taxon>fabids</taxon>
        <taxon>Malpighiales</taxon>
        <taxon>Rhizophoraceae</taxon>
        <taxon>Rhizophora</taxon>
    </lineage>
</organism>
<accession>A0A2P2P295</accession>
<reference evidence="1" key="1">
    <citation type="submission" date="2018-02" db="EMBL/GenBank/DDBJ databases">
        <title>Rhizophora mucronata_Transcriptome.</title>
        <authorList>
            <person name="Meera S.P."/>
            <person name="Sreeshan A."/>
            <person name="Augustine A."/>
        </authorList>
    </citation>
    <scope>NUCLEOTIDE SEQUENCE</scope>
    <source>
        <tissue evidence="1">Leaf</tissue>
    </source>
</reference>